<proteinExistence type="predicted"/>
<keyword evidence="2" id="KW-1185">Reference proteome</keyword>
<reference evidence="1" key="2">
    <citation type="journal article" date="2023" name="Int. J. Mol. Sci.">
        <title>De Novo Assembly and Annotation of 11 Diverse Shrub Willow (Salix) Genomes Reveals Novel Gene Organization in Sex-Linked Regions.</title>
        <authorList>
            <person name="Hyden B."/>
            <person name="Feng K."/>
            <person name="Yates T.B."/>
            <person name="Jawdy S."/>
            <person name="Cereghino C."/>
            <person name="Smart L.B."/>
            <person name="Muchero W."/>
        </authorList>
    </citation>
    <scope>NUCLEOTIDE SEQUENCE</scope>
    <source>
        <tissue evidence="1">Shoot tip</tissue>
    </source>
</reference>
<evidence type="ECO:0000313" key="2">
    <source>
        <dbReference type="Proteomes" id="UP001151752"/>
    </source>
</evidence>
<dbReference type="Proteomes" id="UP001151752">
    <property type="component" value="Chromosome 10"/>
</dbReference>
<evidence type="ECO:0000313" key="1">
    <source>
        <dbReference type="EMBL" id="KAJ6773264.1"/>
    </source>
</evidence>
<dbReference type="EMBL" id="JAPFFM010000002">
    <property type="protein sequence ID" value="KAJ6773264.1"/>
    <property type="molecule type" value="Genomic_DNA"/>
</dbReference>
<protein>
    <submittedName>
        <fullName evidence="1">Uncharacterized protein</fullName>
    </submittedName>
</protein>
<sequence length="109" mass="12166">MAITGPPQHGQNDPAPCFLTSLSRTLNICMAPILISIRLHLPPKPLRIYLYMSRRSVVAAKFQSVPFQDLALARQLPGSSGNQRIDRPGRWRAGATPFQTWTRRKEAAS</sequence>
<comment type="caution">
    <text evidence="1">The sequence shown here is derived from an EMBL/GenBank/DDBJ whole genome shotgun (WGS) entry which is preliminary data.</text>
</comment>
<dbReference type="AlphaFoldDB" id="A0A9Q1AJ55"/>
<accession>A0A9Q1AJ55</accession>
<reference evidence="1" key="1">
    <citation type="submission" date="2022-11" db="EMBL/GenBank/DDBJ databases">
        <authorList>
            <person name="Hyden B.L."/>
            <person name="Feng K."/>
            <person name="Yates T."/>
            <person name="Jawdy S."/>
            <person name="Smart L.B."/>
            <person name="Muchero W."/>
        </authorList>
    </citation>
    <scope>NUCLEOTIDE SEQUENCE</scope>
    <source>
        <tissue evidence="1">Shoot tip</tissue>
    </source>
</reference>
<gene>
    <name evidence="1" type="ORF">OIU74_019293</name>
</gene>
<name>A0A9Q1AJ55_9ROSI</name>
<organism evidence="1 2">
    <name type="scientific">Salix koriyanagi</name>
    <dbReference type="NCBI Taxonomy" id="2511006"/>
    <lineage>
        <taxon>Eukaryota</taxon>
        <taxon>Viridiplantae</taxon>
        <taxon>Streptophyta</taxon>
        <taxon>Embryophyta</taxon>
        <taxon>Tracheophyta</taxon>
        <taxon>Spermatophyta</taxon>
        <taxon>Magnoliopsida</taxon>
        <taxon>eudicotyledons</taxon>
        <taxon>Gunneridae</taxon>
        <taxon>Pentapetalae</taxon>
        <taxon>rosids</taxon>
        <taxon>fabids</taxon>
        <taxon>Malpighiales</taxon>
        <taxon>Salicaceae</taxon>
        <taxon>Saliceae</taxon>
        <taxon>Salix</taxon>
    </lineage>
</organism>